<gene>
    <name evidence="2" type="ORF">GLE_0472</name>
</gene>
<accession>A0A0S2DBC9</accession>
<dbReference type="PATRIC" id="fig|69.6.peg.468"/>
<protein>
    <submittedName>
        <fullName evidence="2">Uncharacterized protein</fullName>
    </submittedName>
</protein>
<evidence type="ECO:0000313" key="3">
    <source>
        <dbReference type="Proteomes" id="UP000061569"/>
    </source>
</evidence>
<name>A0A0S2DBC9_LYSEN</name>
<proteinExistence type="predicted"/>
<feature type="region of interest" description="Disordered" evidence="1">
    <location>
        <begin position="1"/>
        <end position="39"/>
    </location>
</feature>
<dbReference type="AlphaFoldDB" id="A0A0S2DBC9"/>
<dbReference type="STRING" id="69.GLE_0472"/>
<evidence type="ECO:0000313" key="2">
    <source>
        <dbReference type="EMBL" id="ALN55830.1"/>
    </source>
</evidence>
<organism evidence="2 3">
    <name type="scientific">Lysobacter enzymogenes</name>
    <dbReference type="NCBI Taxonomy" id="69"/>
    <lineage>
        <taxon>Bacteria</taxon>
        <taxon>Pseudomonadati</taxon>
        <taxon>Pseudomonadota</taxon>
        <taxon>Gammaproteobacteria</taxon>
        <taxon>Lysobacterales</taxon>
        <taxon>Lysobacteraceae</taxon>
        <taxon>Lysobacter</taxon>
    </lineage>
</organism>
<dbReference type="KEGG" id="lez:GLE_0472"/>
<dbReference type="EMBL" id="CP013140">
    <property type="protein sequence ID" value="ALN55830.1"/>
    <property type="molecule type" value="Genomic_DNA"/>
</dbReference>
<evidence type="ECO:0000256" key="1">
    <source>
        <dbReference type="SAM" id="MobiDB-lite"/>
    </source>
</evidence>
<sequence>MQHMTVHDPVQSDAVQPSTLSNTRSACANSPLENNGPAG</sequence>
<dbReference type="Proteomes" id="UP000061569">
    <property type="component" value="Chromosome"/>
</dbReference>
<feature type="compositionally biased region" description="Polar residues" evidence="1">
    <location>
        <begin position="13"/>
        <end position="33"/>
    </location>
</feature>
<reference evidence="2 3" key="1">
    <citation type="submission" date="2015-11" db="EMBL/GenBank/DDBJ databases">
        <title>Genome sequences of Lysobacter enzymogenes strain C3 and Lysobacter antibioticus ATCC 29479.</title>
        <authorList>
            <person name="Kobayashi D.Y."/>
        </authorList>
    </citation>
    <scope>NUCLEOTIDE SEQUENCE [LARGE SCALE GENOMIC DNA]</scope>
    <source>
        <strain evidence="2 3">C3</strain>
    </source>
</reference>